<name>A0A369Q0N9_9SPHI</name>
<comment type="caution">
    <text evidence="2">The sequence shown here is derived from an EMBL/GenBank/DDBJ whole genome shotgun (WGS) entry which is preliminary data.</text>
</comment>
<accession>A0A369Q0N9</accession>
<sequence>MDTEQFTPKSDHQFNDSKTIALISYLTVIGWVIAFVMHGNNKTSLGIFHLRQSAFLMLCAIALYAVQFFLLFIPYIGWMLSILIGTIGLGLFILWIFGLITAINGEEKPLPLLGTRIQHVLRGIS</sequence>
<dbReference type="AlphaFoldDB" id="A0A369Q0N9"/>
<evidence type="ECO:0000313" key="2">
    <source>
        <dbReference type="EMBL" id="RDC58453.1"/>
    </source>
</evidence>
<reference evidence="2 3" key="1">
    <citation type="submission" date="2018-07" db="EMBL/GenBank/DDBJ databases">
        <title>Pedobacter sp. nov., isolated from soil.</title>
        <authorList>
            <person name="Zhou L.Y."/>
            <person name="Du Z.J."/>
        </authorList>
    </citation>
    <scope>NUCLEOTIDE SEQUENCE [LARGE SCALE GENOMIC DNA]</scope>
    <source>
        <strain evidence="2 3">JDX94</strain>
    </source>
</reference>
<protein>
    <recommendedName>
        <fullName evidence="4">DUF4870 domain-containing protein</fullName>
    </recommendedName>
</protein>
<evidence type="ECO:0008006" key="4">
    <source>
        <dbReference type="Google" id="ProtNLM"/>
    </source>
</evidence>
<feature type="transmembrane region" description="Helical" evidence="1">
    <location>
        <begin position="82"/>
        <end position="103"/>
    </location>
</feature>
<dbReference type="OrthoDB" id="6400719at2"/>
<keyword evidence="1" id="KW-1133">Transmembrane helix</keyword>
<dbReference type="EMBL" id="QPKV01000001">
    <property type="protein sequence ID" value="RDC58453.1"/>
    <property type="molecule type" value="Genomic_DNA"/>
</dbReference>
<gene>
    <name evidence="2" type="ORF">DU508_00145</name>
</gene>
<evidence type="ECO:0000256" key="1">
    <source>
        <dbReference type="SAM" id="Phobius"/>
    </source>
</evidence>
<evidence type="ECO:0000313" key="3">
    <source>
        <dbReference type="Proteomes" id="UP000253961"/>
    </source>
</evidence>
<keyword evidence="1" id="KW-0812">Transmembrane</keyword>
<keyword evidence="1" id="KW-0472">Membrane</keyword>
<dbReference type="Proteomes" id="UP000253961">
    <property type="component" value="Unassembled WGS sequence"/>
</dbReference>
<keyword evidence="3" id="KW-1185">Reference proteome</keyword>
<feature type="transmembrane region" description="Helical" evidence="1">
    <location>
        <begin position="20"/>
        <end position="41"/>
    </location>
</feature>
<proteinExistence type="predicted"/>
<organism evidence="2 3">
    <name type="scientific">Pedobacter chinensis</name>
    <dbReference type="NCBI Taxonomy" id="2282421"/>
    <lineage>
        <taxon>Bacteria</taxon>
        <taxon>Pseudomonadati</taxon>
        <taxon>Bacteroidota</taxon>
        <taxon>Sphingobacteriia</taxon>
        <taxon>Sphingobacteriales</taxon>
        <taxon>Sphingobacteriaceae</taxon>
        <taxon>Pedobacter</taxon>
    </lineage>
</organism>
<dbReference type="RefSeq" id="WP_115400828.1">
    <property type="nucleotide sequence ID" value="NZ_QPKV01000001.1"/>
</dbReference>
<feature type="transmembrane region" description="Helical" evidence="1">
    <location>
        <begin position="53"/>
        <end position="76"/>
    </location>
</feature>